<reference evidence="4 5" key="1">
    <citation type="submission" date="2024-06" db="EMBL/GenBank/DDBJ databases">
        <title>The Natural Products Discovery Center: Release of the First 8490 Sequenced Strains for Exploring Actinobacteria Biosynthetic Diversity.</title>
        <authorList>
            <person name="Kalkreuter E."/>
            <person name="Kautsar S.A."/>
            <person name="Yang D."/>
            <person name="Bader C.D."/>
            <person name="Teijaro C.N."/>
            <person name="Fluegel L."/>
            <person name="Davis C.M."/>
            <person name="Simpson J.R."/>
            <person name="Lauterbach L."/>
            <person name="Steele A.D."/>
            <person name="Gui C."/>
            <person name="Meng S."/>
            <person name="Li G."/>
            <person name="Viehrig K."/>
            <person name="Ye F."/>
            <person name="Su P."/>
            <person name="Kiefer A.F."/>
            <person name="Nichols A."/>
            <person name="Cepeda A.J."/>
            <person name="Yan W."/>
            <person name="Fan B."/>
            <person name="Jiang Y."/>
            <person name="Adhikari A."/>
            <person name="Zheng C.-J."/>
            <person name="Schuster L."/>
            <person name="Cowan T.M."/>
            <person name="Smanski M.J."/>
            <person name="Chevrette M.G."/>
            <person name="De Carvalho L.P.S."/>
            <person name="Shen B."/>
        </authorList>
    </citation>
    <scope>NUCLEOTIDE SEQUENCE [LARGE SCALE GENOMIC DNA]</scope>
    <source>
        <strain evidence="4 5">NPDC048946</strain>
    </source>
</reference>
<feature type="region of interest" description="Disordered" evidence="2">
    <location>
        <begin position="22"/>
        <end position="45"/>
    </location>
</feature>
<dbReference type="InterPro" id="IPR000914">
    <property type="entry name" value="SBP_5_dom"/>
</dbReference>
<protein>
    <submittedName>
        <fullName evidence="4">ABC transporter substrate-binding protein</fullName>
    </submittedName>
</protein>
<comment type="caution">
    <text evidence="4">The sequence shown here is derived from an EMBL/GenBank/DDBJ whole genome shotgun (WGS) entry which is preliminary data.</text>
</comment>
<evidence type="ECO:0000313" key="4">
    <source>
        <dbReference type="EMBL" id="MEU8133603.1"/>
    </source>
</evidence>
<dbReference type="Gene3D" id="3.40.190.10">
    <property type="entry name" value="Periplasmic binding protein-like II"/>
    <property type="match status" value="1"/>
</dbReference>
<dbReference type="PANTHER" id="PTHR30290:SF38">
    <property type="entry name" value="D,D-DIPEPTIDE-BINDING PERIPLASMIC PROTEIN DDPA-RELATED"/>
    <property type="match status" value="1"/>
</dbReference>
<dbReference type="InterPro" id="IPR039424">
    <property type="entry name" value="SBP_5"/>
</dbReference>
<keyword evidence="1" id="KW-0732">Signal</keyword>
<proteinExistence type="predicted"/>
<evidence type="ECO:0000256" key="1">
    <source>
        <dbReference type="ARBA" id="ARBA00022729"/>
    </source>
</evidence>
<name>A0ABV3DCY4_9ACTN</name>
<evidence type="ECO:0000313" key="5">
    <source>
        <dbReference type="Proteomes" id="UP001551482"/>
    </source>
</evidence>
<dbReference type="Pfam" id="PF00496">
    <property type="entry name" value="SBP_bac_5"/>
    <property type="match status" value="1"/>
</dbReference>
<dbReference type="PIRSF" id="PIRSF002741">
    <property type="entry name" value="MppA"/>
    <property type="match status" value="1"/>
</dbReference>
<sequence length="525" mass="56496">MAAVAGAAAIALTMSACGGGDDKDSGSGGSGGGSAAPGGAGSSGDLTVLITQETRGVDPAIATISSVNGGTQAAAVFDVLFWINPKTGKVEPQLAESATTSEDGKVWTVKLRPNVKFTDGTPLDAEAVKFNWERHQDPAAKSVAALAAKDLKFDVVDPLSLKVTLPTPNIHFDQMIAHNLAFIGSPTAIKADPAGFATKPVGAGPFKVKNWVRDSAMTLERNPDYWNKDRPLLKSVTFKPVPDQNQRLNSLASGQADLVTTINFKIVNDAKDKGLTVAYAEKNGGFMTMFKTDKAPFNDPRARRAYALIMDAGNRNKLIQGPAGADQTLSTFFQPSSPYVNPDAKMPSQNKAEAQALLDQLAAEGKPLSFTYTTNDSPAARKSAEYWQTQLQGMRNIEMKTEFLNGALYGSKVMIQREFQAAEFNVFFDDPEPLFYNILHSKGAENRTGYSSPVVDAALDKARNSTDENVRKEQYGIVQAEIVKDLPFWSYEKGFMAAIQGKKGKVDGLELFEDGLILFDRVSVS</sequence>
<gene>
    <name evidence="4" type="ORF">AB0C36_08860</name>
</gene>
<dbReference type="RefSeq" id="WP_358351363.1">
    <property type="nucleotide sequence ID" value="NZ_JBEZFP010000016.1"/>
</dbReference>
<organism evidence="4 5">
    <name type="scientific">Streptodolium elevatio</name>
    <dbReference type="NCBI Taxonomy" id="3157996"/>
    <lineage>
        <taxon>Bacteria</taxon>
        <taxon>Bacillati</taxon>
        <taxon>Actinomycetota</taxon>
        <taxon>Actinomycetes</taxon>
        <taxon>Kitasatosporales</taxon>
        <taxon>Streptomycetaceae</taxon>
        <taxon>Streptodolium</taxon>
    </lineage>
</organism>
<keyword evidence="5" id="KW-1185">Reference proteome</keyword>
<evidence type="ECO:0000259" key="3">
    <source>
        <dbReference type="Pfam" id="PF00496"/>
    </source>
</evidence>
<feature type="domain" description="Solute-binding protein family 5" evidence="3">
    <location>
        <begin position="89"/>
        <end position="444"/>
    </location>
</feature>
<dbReference type="InterPro" id="IPR030678">
    <property type="entry name" value="Peptide/Ni-bd"/>
</dbReference>
<evidence type="ECO:0000256" key="2">
    <source>
        <dbReference type="SAM" id="MobiDB-lite"/>
    </source>
</evidence>
<feature type="compositionally biased region" description="Gly residues" evidence="2">
    <location>
        <begin position="26"/>
        <end position="42"/>
    </location>
</feature>
<dbReference type="SUPFAM" id="SSF53850">
    <property type="entry name" value="Periplasmic binding protein-like II"/>
    <property type="match status" value="1"/>
</dbReference>
<dbReference type="Proteomes" id="UP001551482">
    <property type="component" value="Unassembled WGS sequence"/>
</dbReference>
<dbReference type="PANTHER" id="PTHR30290">
    <property type="entry name" value="PERIPLASMIC BINDING COMPONENT OF ABC TRANSPORTER"/>
    <property type="match status" value="1"/>
</dbReference>
<accession>A0ABV3DCY4</accession>
<dbReference type="EMBL" id="JBEZFP010000016">
    <property type="protein sequence ID" value="MEU8133603.1"/>
    <property type="molecule type" value="Genomic_DNA"/>
</dbReference>
<dbReference type="Gene3D" id="3.10.105.10">
    <property type="entry name" value="Dipeptide-binding Protein, Domain 3"/>
    <property type="match status" value="1"/>
</dbReference>